<protein>
    <submittedName>
        <fullName evidence="7">CDK8 kinase-activating protein cyclin C</fullName>
    </submittedName>
</protein>
<keyword evidence="8" id="KW-1185">Reference proteome</keyword>
<evidence type="ECO:0000256" key="4">
    <source>
        <dbReference type="ARBA" id="ARBA00023306"/>
    </source>
</evidence>
<dbReference type="SMART" id="SM00385">
    <property type="entry name" value="CYCLIN"/>
    <property type="match status" value="2"/>
</dbReference>
<dbReference type="Gene3D" id="1.10.472.10">
    <property type="entry name" value="Cyclin-like"/>
    <property type="match status" value="2"/>
</dbReference>
<dbReference type="GO" id="GO:0051301">
    <property type="term" value="P:cell division"/>
    <property type="evidence" value="ECO:0007669"/>
    <property type="project" value="UniProtKB-KW"/>
</dbReference>
<dbReference type="Proteomes" id="UP000231279">
    <property type="component" value="Unassembled WGS sequence"/>
</dbReference>
<dbReference type="InterPro" id="IPR036915">
    <property type="entry name" value="Cyclin-like_sf"/>
</dbReference>
<dbReference type="EMBL" id="NKXS01006767">
    <property type="protein sequence ID" value="PIN00758.1"/>
    <property type="molecule type" value="Genomic_DNA"/>
</dbReference>
<keyword evidence="7" id="KW-0808">Transferase</keyword>
<dbReference type="SUPFAM" id="SSF47954">
    <property type="entry name" value="Cyclin-like"/>
    <property type="match status" value="2"/>
</dbReference>
<evidence type="ECO:0000313" key="7">
    <source>
        <dbReference type="EMBL" id="PIN00758.1"/>
    </source>
</evidence>
<evidence type="ECO:0000256" key="5">
    <source>
        <dbReference type="RuleBase" id="RU000383"/>
    </source>
</evidence>
<dbReference type="PANTHER" id="PTHR10026">
    <property type="entry name" value="CYCLIN"/>
    <property type="match status" value="1"/>
</dbReference>
<dbReference type="InterPro" id="IPR006671">
    <property type="entry name" value="Cyclin_N"/>
</dbReference>
<dbReference type="CDD" id="cd20571">
    <property type="entry name" value="CYCLIN_AtCycC_rpt1"/>
    <property type="match status" value="1"/>
</dbReference>
<keyword evidence="7" id="KW-0418">Kinase</keyword>
<evidence type="ECO:0000256" key="2">
    <source>
        <dbReference type="ARBA" id="ARBA00022618"/>
    </source>
</evidence>
<comment type="similarity">
    <text evidence="1">Belongs to the cyclin family. Cyclin C subfamily.</text>
</comment>
<dbReference type="GO" id="GO:0016538">
    <property type="term" value="F:cyclin-dependent protein serine/threonine kinase regulator activity"/>
    <property type="evidence" value="ECO:0007669"/>
    <property type="project" value="InterPro"/>
</dbReference>
<organism evidence="7 8">
    <name type="scientific">Handroanthus impetiginosus</name>
    <dbReference type="NCBI Taxonomy" id="429701"/>
    <lineage>
        <taxon>Eukaryota</taxon>
        <taxon>Viridiplantae</taxon>
        <taxon>Streptophyta</taxon>
        <taxon>Embryophyta</taxon>
        <taxon>Tracheophyta</taxon>
        <taxon>Spermatophyta</taxon>
        <taxon>Magnoliopsida</taxon>
        <taxon>eudicotyledons</taxon>
        <taxon>Gunneridae</taxon>
        <taxon>Pentapetalae</taxon>
        <taxon>asterids</taxon>
        <taxon>lamiids</taxon>
        <taxon>Lamiales</taxon>
        <taxon>Bignoniaceae</taxon>
        <taxon>Crescentiina</taxon>
        <taxon>Tabebuia alliance</taxon>
        <taxon>Handroanthus</taxon>
    </lineage>
</organism>
<sequence length="249" mass="29172">MAANFWTSSHYKQLLDPEEVDVVQPLDKERGITLEDFKLIKLHMSNHIVKLAQHVKVRQRVVATAITYMRRVFARRSMTEYDPRLVAPTCLYLASKAEESTVQARLLVFYIKKLYSDEKYRFEIKEILEMEMKILEALNYYLVVFHPYRALTQLLQDAGMNDATQLTWGLINDTYKMDLILIHPPHLIALACMYIASAHKDKDNTAWFEELRVDMNVVKNIAMEILDFYDSHKLITDERINAAMNKLPK</sequence>
<feature type="domain" description="Cyclin-like" evidence="6">
    <location>
        <begin position="149"/>
        <end position="227"/>
    </location>
</feature>
<dbReference type="GO" id="GO:0006357">
    <property type="term" value="P:regulation of transcription by RNA polymerase II"/>
    <property type="evidence" value="ECO:0007669"/>
    <property type="project" value="InterPro"/>
</dbReference>
<dbReference type="GO" id="GO:0016301">
    <property type="term" value="F:kinase activity"/>
    <property type="evidence" value="ECO:0007669"/>
    <property type="project" value="UniProtKB-KW"/>
</dbReference>
<keyword evidence="2" id="KW-0132">Cell division</keyword>
<proteinExistence type="inferred from homology"/>
<dbReference type="AlphaFoldDB" id="A0A2G9G623"/>
<keyword evidence="4" id="KW-0131">Cell cycle</keyword>
<evidence type="ECO:0000313" key="8">
    <source>
        <dbReference type="Proteomes" id="UP000231279"/>
    </source>
</evidence>
<keyword evidence="3 5" id="KW-0195">Cyclin</keyword>
<reference evidence="8" key="1">
    <citation type="journal article" date="2018" name="Gigascience">
        <title>Genome assembly of the Pink Ipe (Handroanthus impetiginosus, Bignoniaceae), a highly valued, ecologically keystone Neotropical timber forest tree.</title>
        <authorList>
            <person name="Silva-Junior O.B."/>
            <person name="Grattapaglia D."/>
            <person name="Novaes E."/>
            <person name="Collevatti R.G."/>
        </authorList>
    </citation>
    <scope>NUCLEOTIDE SEQUENCE [LARGE SCALE GENOMIC DNA]</scope>
    <source>
        <strain evidence="8">cv. UFG-1</strain>
    </source>
</reference>
<evidence type="ECO:0000256" key="3">
    <source>
        <dbReference type="ARBA" id="ARBA00023127"/>
    </source>
</evidence>
<dbReference type="FunFam" id="1.10.472.10:FF:000058">
    <property type="entry name" value="cyclin-C1-2-like isoform X1"/>
    <property type="match status" value="1"/>
</dbReference>
<dbReference type="Pfam" id="PF00134">
    <property type="entry name" value="Cyclin_N"/>
    <property type="match status" value="1"/>
</dbReference>
<dbReference type="InterPro" id="IPR013763">
    <property type="entry name" value="Cyclin-like_dom"/>
</dbReference>
<dbReference type="OrthoDB" id="10266018at2759"/>
<evidence type="ECO:0000259" key="6">
    <source>
        <dbReference type="SMART" id="SM00385"/>
    </source>
</evidence>
<dbReference type="PIRSF" id="PIRSF028758">
    <property type="entry name" value="Cyclin, C/H/G types"/>
    <property type="match status" value="1"/>
</dbReference>
<feature type="domain" description="Cyclin-like" evidence="6">
    <location>
        <begin position="46"/>
        <end position="136"/>
    </location>
</feature>
<accession>A0A2G9G623</accession>
<comment type="caution">
    <text evidence="7">The sequence shown here is derived from an EMBL/GenBank/DDBJ whole genome shotgun (WGS) entry which is preliminary data.</text>
</comment>
<dbReference type="STRING" id="429701.A0A2G9G623"/>
<name>A0A2G9G623_9LAMI</name>
<evidence type="ECO:0000256" key="1">
    <source>
        <dbReference type="ARBA" id="ARBA00008638"/>
    </source>
</evidence>
<gene>
    <name evidence="7" type="ORF">CDL12_26742</name>
</gene>
<dbReference type="InterPro" id="IPR043198">
    <property type="entry name" value="Cyclin/Ssn8"/>
</dbReference>